<keyword evidence="2" id="KW-1185">Reference proteome</keyword>
<dbReference type="PANTHER" id="PTHR43808:SF25">
    <property type="entry name" value="PEPTIDASE M20 DIMERISATION DOMAIN-CONTAINING PROTEIN"/>
    <property type="match status" value="1"/>
</dbReference>
<dbReference type="Gene3D" id="3.30.70.360">
    <property type="match status" value="1"/>
</dbReference>
<reference evidence="1" key="1">
    <citation type="submission" date="2023-08" db="EMBL/GenBank/DDBJ databases">
        <title>Complete genome sequence of Sinorhizobium chiapanecum ITTG S70 isolated from Acaciella angustissima nodules in Chiapas-Mexico.</title>
        <authorList>
            <person name="Rincon-Rosales R."/>
            <person name="Rogel M.A."/>
            <person name="Rincon-Medina C.I."/>
            <person name="Guerrero G."/>
            <person name="Manzano-Gomez L.A."/>
            <person name="Lopez-Lopez A."/>
            <person name="Rincon Molina F.A."/>
            <person name="Martinez-Romero E."/>
        </authorList>
    </citation>
    <scope>NUCLEOTIDE SEQUENCE</scope>
    <source>
        <strain evidence="1">ITTG S70</strain>
        <plasmid evidence="1">pSchITTGS70b</plasmid>
    </source>
</reference>
<sequence>MLLFADQIIHSTTKYHIAHFPPAIRSKNLAFCYRFIVSRSVERGATVQNKISGRMSLSERRSLEQSEAYRLTGDDIDRIVKAVEKRFDEEVAFPSDLVGAASLRGNETGVRELVAQALEKRGFDIHRFAIDTSLIGKDAAFSPSTFDLKDSHVVVKERGCQSWALAGTERAYRRGACWFFRPLEVRAFQGNARRGLALRTRRRRHEVALAANLFALDALSDASFDLTADVQFQSVNEEETTGNGAAIVLARGFTADAVLIPEPTGEKLVSANTGVMKFAVTVKGVPAHPFEAASGRSAIDICHPHHRASEKP</sequence>
<evidence type="ECO:0000313" key="2">
    <source>
        <dbReference type="Proteomes" id="UP001432360"/>
    </source>
</evidence>
<organism evidence="1 2">
    <name type="scientific">Sinorhizobium chiapasense</name>
    <dbReference type="NCBI Taxonomy" id="501572"/>
    <lineage>
        <taxon>Bacteria</taxon>
        <taxon>Pseudomonadati</taxon>
        <taxon>Pseudomonadota</taxon>
        <taxon>Alphaproteobacteria</taxon>
        <taxon>Hyphomicrobiales</taxon>
        <taxon>Rhizobiaceae</taxon>
        <taxon>Sinorhizobium/Ensifer group</taxon>
        <taxon>Sinorhizobium</taxon>
    </lineage>
</organism>
<accession>A0ABZ2BIF3</accession>
<dbReference type="PANTHER" id="PTHR43808">
    <property type="entry name" value="ACETYLORNITHINE DEACETYLASE"/>
    <property type="match status" value="1"/>
</dbReference>
<geneLocation type="plasmid" evidence="1 2">
    <name>pSchITTGS70b</name>
</geneLocation>
<keyword evidence="1" id="KW-0614">Plasmid</keyword>
<dbReference type="EMBL" id="CP133150">
    <property type="protein sequence ID" value="WVT06176.1"/>
    <property type="molecule type" value="Genomic_DNA"/>
</dbReference>
<dbReference type="InterPro" id="IPR050072">
    <property type="entry name" value="Peptidase_M20A"/>
</dbReference>
<name>A0ABZ2BIF3_9HYPH</name>
<dbReference type="Proteomes" id="UP001432360">
    <property type="component" value="Plasmid pSchITTGS70b"/>
</dbReference>
<gene>
    <name evidence="1" type="ORF">RB548_22305</name>
</gene>
<dbReference type="SUPFAM" id="SSF53187">
    <property type="entry name" value="Zn-dependent exopeptidases"/>
    <property type="match status" value="1"/>
</dbReference>
<proteinExistence type="predicted"/>
<dbReference type="Gene3D" id="3.40.630.10">
    <property type="entry name" value="Zn peptidases"/>
    <property type="match status" value="2"/>
</dbReference>
<evidence type="ECO:0000313" key="1">
    <source>
        <dbReference type="EMBL" id="WVT06176.1"/>
    </source>
</evidence>
<protein>
    <submittedName>
        <fullName evidence="1">Uncharacterized protein</fullName>
    </submittedName>
</protein>